<dbReference type="EMBL" id="NKQU01000536">
    <property type="protein sequence ID" value="OZI86602.1"/>
    <property type="molecule type" value="Genomic_DNA"/>
</dbReference>
<name>A0A261WKU0_9PSED</name>
<feature type="non-terminal residue" evidence="1">
    <location>
        <position position="95"/>
    </location>
</feature>
<protein>
    <submittedName>
        <fullName evidence="1">Uncharacterized protein</fullName>
    </submittedName>
</protein>
<evidence type="ECO:0000313" key="2">
    <source>
        <dbReference type="Proteomes" id="UP000217163"/>
    </source>
</evidence>
<sequence>MKALGSGSAPVLFVWLRPASLARKEEEAARQIRVKFTQKINLTPFPITQEDSLRKERRHFWQKIPFLRYLDVSMEFGMRDHIKNSQMDISCWSRP</sequence>
<organism evidence="1 2">
    <name type="scientific">Pseudomonas avellanae</name>
    <dbReference type="NCBI Taxonomy" id="46257"/>
    <lineage>
        <taxon>Bacteria</taxon>
        <taxon>Pseudomonadati</taxon>
        <taxon>Pseudomonadota</taxon>
        <taxon>Gammaproteobacteria</taxon>
        <taxon>Pseudomonadales</taxon>
        <taxon>Pseudomonadaceae</taxon>
        <taxon>Pseudomonas</taxon>
    </lineage>
</organism>
<comment type="caution">
    <text evidence="1">The sequence shown here is derived from an EMBL/GenBank/DDBJ whole genome shotgun (WGS) entry which is preliminary data.</text>
</comment>
<proteinExistence type="predicted"/>
<reference evidence="2" key="1">
    <citation type="journal article" date="2016" name="Sci. Rep.">
        <title>Genome analysis of the kiwifruit canker pathogen Pseudomonas syringae pv. actinidiae biovar 5.</title>
        <authorList>
            <person name="Fujikawa T."/>
            <person name="Sawada H."/>
        </authorList>
    </citation>
    <scope>NUCLEOTIDE SEQUENCE [LARGE SCALE GENOMIC DNA]</scope>
    <source>
        <strain evidence="2">MAFF 212061</strain>
    </source>
</reference>
<evidence type="ECO:0000313" key="1">
    <source>
        <dbReference type="EMBL" id="OZI86602.1"/>
    </source>
</evidence>
<dbReference type="AlphaFoldDB" id="A0A261WKU0"/>
<gene>
    <name evidence="1" type="ORF">CFN58_10775</name>
</gene>
<accession>A0A261WKU0</accession>
<dbReference type="Proteomes" id="UP000217163">
    <property type="component" value="Unassembled WGS sequence"/>
</dbReference>